<evidence type="ECO:0000256" key="4">
    <source>
        <dbReference type="ARBA" id="ARBA00022989"/>
    </source>
</evidence>
<dbReference type="PANTHER" id="PTHR19444">
    <property type="entry name" value="UNC-93 RELATED"/>
    <property type="match status" value="1"/>
</dbReference>
<keyword evidence="4 7" id="KW-1133">Transmembrane helix</keyword>
<dbReference type="InterPro" id="IPR010291">
    <property type="entry name" value="Ion_channel_UNC-93"/>
</dbReference>
<reference evidence="8" key="1">
    <citation type="submission" date="2021-05" db="EMBL/GenBank/DDBJ databases">
        <title>The genome of the haptophyte Pavlova lutheri (Diacronema luteri, Pavlovales) - a model for lipid biosynthesis in eukaryotic algae.</title>
        <authorList>
            <person name="Hulatt C.J."/>
            <person name="Posewitz M.C."/>
        </authorList>
    </citation>
    <scope>NUCLEOTIDE SEQUENCE</scope>
    <source>
        <strain evidence="8">NIVA-4/92</strain>
    </source>
</reference>
<dbReference type="Proteomes" id="UP000751190">
    <property type="component" value="Unassembled WGS sequence"/>
</dbReference>
<feature type="region of interest" description="Disordered" evidence="6">
    <location>
        <begin position="231"/>
        <end position="264"/>
    </location>
</feature>
<comment type="subcellular location">
    <subcellularLocation>
        <location evidence="1">Membrane</location>
        <topology evidence="1">Multi-pass membrane protein</topology>
    </subcellularLocation>
</comment>
<evidence type="ECO:0000256" key="6">
    <source>
        <dbReference type="SAM" id="MobiDB-lite"/>
    </source>
</evidence>
<evidence type="ECO:0000256" key="1">
    <source>
        <dbReference type="ARBA" id="ARBA00004141"/>
    </source>
</evidence>
<organism evidence="8 9">
    <name type="scientific">Diacronema lutheri</name>
    <name type="common">Unicellular marine alga</name>
    <name type="synonym">Monochrysis lutheri</name>
    <dbReference type="NCBI Taxonomy" id="2081491"/>
    <lineage>
        <taxon>Eukaryota</taxon>
        <taxon>Haptista</taxon>
        <taxon>Haptophyta</taxon>
        <taxon>Pavlovophyceae</taxon>
        <taxon>Pavlovales</taxon>
        <taxon>Pavlovaceae</taxon>
        <taxon>Diacronema</taxon>
    </lineage>
</organism>
<dbReference type="OrthoDB" id="425072at2759"/>
<dbReference type="GO" id="GO:0016020">
    <property type="term" value="C:membrane"/>
    <property type="evidence" value="ECO:0007669"/>
    <property type="project" value="UniProtKB-SubCell"/>
</dbReference>
<feature type="transmembrane region" description="Helical" evidence="7">
    <location>
        <begin position="315"/>
        <end position="338"/>
    </location>
</feature>
<dbReference type="OMA" id="NTACIIA"/>
<dbReference type="EMBL" id="JAGTXO010000009">
    <property type="protein sequence ID" value="KAG8465817.1"/>
    <property type="molecule type" value="Genomic_DNA"/>
</dbReference>
<feature type="transmembrane region" description="Helical" evidence="7">
    <location>
        <begin position="434"/>
        <end position="456"/>
    </location>
</feature>
<feature type="transmembrane region" description="Helical" evidence="7">
    <location>
        <begin position="199"/>
        <end position="221"/>
    </location>
</feature>
<feature type="transmembrane region" description="Helical" evidence="7">
    <location>
        <begin position="155"/>
        <end position="179"/>
    </location>
</feature>
<feature type="compositionally biased region" description="Low complexity" evidence="6">
    <location>
        <begin position="231"/>
        <end position="242"/>
    </location>
</feature>
<dbReference type="PANTHER" id="PTHR19444:SF13">
    <property type="entry name" value="PROTEIN UNC-93 HOMOLOG A"/>
    <property type="match status" value="1"/>
</dbReference>
<comment type="similarity">
    <text evidence="2">Belongs to the unc-93 family.</text>
</comment>
<feature type="transmembrane region" description="Helical" evidence="7">
    <location>
        <begin position="345"/>
        <end position="364"/>
    </location>
</feature>
<dbReference type="InterPro" id="IPR051951">
    <property type="entry name" value="UNC-93_regulatory"/>
</dbReference>
<feature type="transmembrane region" description="Helical" evidence="7">
    <location>
        <begin position="113"/>
        <end position="135"/>
    </location>
</feature>
<keyword evidence="9" id="KW-1185">Reference proteome</keyword>
<sequence length="493" mass="51251">MPTMRTANPHLPPTAGRVLANFCWMSLCFSLNHGCVTSCLALASAQLGPALGGYSSAILYLFYTTTALLVAPAIVRTLGPKGSLDYGLLLYCVYVGSYALAILLPAYRWPAVVVGAALGGLAAGWLWTAQGGYFAAAAELYAHVLQLETEVTTSFLSGIFATLYLGFELGLKLVSSFVLSRARDASGSESARDDASRAASLQLFAIYTAVAVLSAIGMFFVAKMPPHPRDGACGAAADSPPAADEREDGCSPAPATRADDGAAPPSSKLLLAVNLMRTDAKIWLLAPINASFGFMASLMNFYVNGVLVNTTLGPAAIGLLTSLISGVATVASLPLSWLGARAGKSVVILLGASAFLLEALVLLVCTRAQLGRWSVLVPLYTAHGLGRAVWEGPNRALIADMFSTNREGAFASTIMQNGIASTIGYFAFPSMSPAAMAAVCVASLALSIAGYLAAAAQHARERATARLASLEEPFLPGPSREPSGTGERAQSER</sequence>
<evidence type="ECO:0000256" key="2">
    <source>
        <dbReference type="ARBA" id="ARBA00009172"/>
    </source>
</evidence>
<evidence type="ECO:0000256" key="7">
    <source>
        <dbReference type="SAM" id="Phobius"/>
    </source>
</evidence>
<proteinExistence type="inferred from homology"/>
<keyword evidence="5 7" id="KW-0472">Membrane</keyword>
<dbReference type="AlphaFoldDB" id="A0A8J6C8W4"/>
<name>A0A8J6C8W4_DIALT</name>
<feature type="transmembrane region" description="Helical" evidence="7">
    <location>
        <begin position="57"/>
        <end position="75"/>
    </location>
</feature>
<feature type="transmembrane region" description="Helical" evidence="7">
    <location>
        <begin position="282"/>
        <end position="303"/>
    </location>
</feature>
<evidence type="ECO:0000313" key="9">
    <source>
        <dbReference type="Proteomes" id="UP000751190"/>
    </source>
</evidence>
<protein>
    <submittedName>
        <fullName evidence="8">Uncharacterized protein</fullName>
    </submittedName>
</protein>
<gene>
    <name evidence="8" type="ORF">KFE25_005387</name>
</gene>
<accession>A0A8J6C8W4</accession>
<dbReference type="Pfam" id="PF05978">
    <property type="entry name" value="UNC-93"/>
    <property type="match status" value="1"/>
</dbReference>
<dbReference type="Gene3D" id="1.20.1250.20">
    <property type="entry name" value="MFS general substrate transporter like domains"/>
    <property type="match status" value="1"/>
</dbReference>
<feature type="transmembrane region" description="Helical" evidence="7">
    <location>
        <begin position="87"/>
        <end position="107"/>
    </location>
</feature>
<dbReference type="SUPFAM" id="SSF103473">
    <property type="entry name" value="MFS general substrate transporter"/>
    <property type="match status" value="1"/>
</dbReference>
<evidence type="ECO:0000256" key="5">
    <source>
        <dbReference type="ARBA" id="ARBA00023136"/>
    </source>
</evidence>
<evidence type="ECO:0000256" key="3">
    <source>
        <dbReference type="ARBA" id="ARBA00022692"/>
    </source>
</evidence>
<evidence type="ECO:0000313" key="8">
    <source>
        <dbReference type="EMBL" id="KAG8465817.1"/>
    </source>
</evidence>
<feature type="region of interest" description="Disordered" evidence="6">
    <location>
        <begin position="470"/>
        <end position="493"/>
    </location>
</feature>
<comment type="caution">
    <text evidence="8">The sequence shown here is derived from an EMBL/GenBank/DDBJ whole genome shotgun (WGS) entry which is preliminary data.</text>
</comment>
<dbReference type="InterPro" id="IPR036259">
    <property type="entry name" value="MFS_trans_sf"/>
</dbReference>
<keyword evidence="3 7" id="KW-0812">Transmembrane</keyword>